<dbReference type="RefSeq" id="WP_251776355.1">
    <property type="nucleotide sequence ID" value="NZ_JAMKFE010000001.1"/>
</dbReference>
<protein>
    <submittedName>
        <fullName evidence="2">Uncharacterized protein</fullName>
    </submittedName>
</protein>
<dbReference type="Proteomes" id="UP001165541">
    <property type="component" value="Unassembled WGS sequence"/>
</dbReference>
<comment type="caution">
    <text evidence="2">The sequence shown here is derived from an EMBL/GenBank/DDBJ whole genome shotgun (WGS) entry which is preliminary data.</text>
</comment>
<keyword evidence="1" id="KW-1133">Transmembrane helix</keyword>
<name>A0ABT0YJX3_9BURK</name>
<evidence type="ECO:0000313" key="2">
    <source>
        <dbReference type="EMBL" id="MCM5678213.1"/>
    </source>
</evidence>
<accession>A0ABT0YJX3</accession>
<keyword evidence="1" id="KW-0472">Membrane</keyword>
<sequence>MSASSRPTHSGKTGTTRHSYSGLGSLKHILISFLSAVLLPVLMICLAFAIVDHVDSASHLLVKAGAYFALLGGVAKASAGEVGACFGKHRQKARNILRGVGAAGLVLSMLLVGLGALAGI</sequence>
<evidence type="ECO:0000256" key="1">
    <source>
        <dbReference type="SAM" id="Phobius"/>
    </source>
</evidence>
<proteinExistence type="predicted"/>
<keyword evidence="3" id="KW-1185">Reference proteome</keyword>
<feature type="transmembrane region" description="Helical" evidence="1">
    <location>
        <begin position="96"/>
        <end position="118"/>
    </location>
</feature>
<feature type="transmembrane region" description="Helical" evidence="1">
    <location>
        <begin position="29"/>
        <end position="51"/>
    </location>
</feature>
<dbReference type="EMBL" id="JAMKFE010000001">
    <property type="protein sequence ID" value="MCM5678213.1"/>
    <property type="molecule type" value="Genomic_DNA"/>
</dbReference>
<evidence type="ECO:0000313" key="3">
    <source>
        <dbReference type="Proteomes" id="UP001165541"/>
    </source>
</evidence>
<gene>
    <name evidence="2" type="ORF">M8A51_01550</name>
</gene>
<reference evidence="2" key="1">
    <citation type="submission" date="2022-05" db="EMBL/GenBank/DDBJ databases">
        <title>Schlegelella sp. nov., isolated from mangrove soil.</title>
        <authorList>
            <person name="Liu Y."/>
            <person name="Ge X."/>
            <person name="Liu W."/>
        </authorList>
    </citation>
    <scope>NUCLEOTIDE SEQUENCE</scope>
    <source>
        <strain evidence="2">S2-27</strain>
    </source>
</reference>
<keyword evidence="1" id="KW-0812">Transmembrane</keyword>
<organism evidence="2 3">
    <name type="scientific">Caldimonas mangrovi</name>
    <dbReference type="NCBI Taxonomy" id="2944811"/>
    <lineage>
        <taxon>Bacteria</taxon>
        <taxon>Pseudomonadati</taxon>
        <taxon>Pseudomonadota</taxon>
        <taxon>Betaproteobacteria</taxon>
        <taxon>Burkholderiales</taxon>
        <taxon>Sphaerotilaceae</taxon>
        <taxon>Caldimonas</taxon>
    </lineage>
</organism>